<gene>
    <name evidence="2" type="ORF">ABZ507_11545</name>
</gene>
<name>A0ABV2X9A7_9NOCA</name>
<reference evidence="2 3" key="1">
    <citation type="submission" date="2024-06" db="EMBL/GenBank/DDBJ databases">
        <title>The Natural Products Discovery Center: Release of the First 8490 Sequenced Strains for Exploring Actinobacteria Biosynthetic Diversity.</title>
        <authorList>
            <person name="Kalkreuter E."/>
            <person name="Kautsar S.A."/>
            <person name="Yang D."/>
            <person name="Bader C.D."/>
            <person name="Teijaro C.N."/>
            <person name="Fluegel L."/>
            <person name="Davis C.M."/>
            <person name="Simpson J.R."/>
            <person name="Lauterbach L."/>
            <person name="Steele A.D."/>
            <person name="Gui C."/>
            <person name="Meng S."/>
            <person name="Li G."/>
            <person name="Viehrig K."/>
            <person name="Ye F."/>
            <person name="Su P."/>
            <person name="Kiefer A.F."/>
            <person name="Nichols A."/>
            <person name="Cepeda A.J."/>
            <person name="Yan W."/>
            <person name="Fan B."/>
            <person name="Jiang Y."/>
            <person name="Adhikari A."/>
            <person name="Zheng C.-J."/>
            <person name="Schuster L."/>
            <person name="Cowan T.M."/>
            <person name="Smanski M.J."/>
            <person name="Chevrette M.G."/>
            <person name="De Carvalho L.P.S."/>
            <person name="Shen B."/>
        </authorList>
    </citation>
    <scope>NUCLEOTIDE SEQUENCE [LARGE SCALE GENOMIC DNA]</scope>
    <source>
        <strain evidence="2 3">NPDC019434</strain>
    </source>
</reference>
<accession>A0ABV2X9A7</accession>
<organism evidence="2 3">
    <name type="scientific">Nocardia niwae</name>
    <dbReference type="NCBI Taxonomy" id="626084"/>
    <lineage>
        <taxon>Bacteria</taxon>
        <taxon>Bacillati</taxon>
        <taxon>Actinomycetota</taxon>
        <taxon>Actinomycetes</taxon>
        <taxon>Mycobacteriales</taxon>
        <taxon>Nocardiaceae</taxon>
        <taxon>Nocardia</taxon>
    </lineage>
</organism>
<dbReference type="EMBL" id="JBEYBR010000023">
    <property type="protein sequence ID" value="MEU2122446.1"/>
    <property type="molecule type" value="Genomic_DNA"/>
</dbReference>
<feature type="region of interest" description="Disordered" evidence="1">
    <location>
        <begin position="1"/>
        <end position="24"/>
    </location>
</feature>
<comment type="caution">
    <text evidence="2">The sequence shown here is derived from an EMBL/GenBank/DDBJ whole genome shotgun (WGS) entry which is preliminary data.</text>
</comment>
<keyword evidence="3" id="KW-1185">Reference proteome</keyword>
<sequence length="100" mass="10842">MNSKPADPVTDRQSVFRPFRKPGPPVADEDAAALYYTVTTIGGNGRVADSSPLKKLGWQADQAVAIEVVDKVIVVTECSDGPYSVTSQHHLHLPVEVRRS</sequence>
<evidence type="ECO:0000313" key="2">
    <source>
        <dbReference type="EMBL" id="MEU2122446.1"/>
    </source>
</evidence>
<evidence type="ECO:0000313" key="3">
    <source>
        <dbReference type="Proteomes" id="UP001550535"/>
    </source>
</evidence>
<evidence type="ECO:0000256" key="1">
    <source>
        <dbReference type="SAM" id="MobiDB-lite"/>
    </source>
</evidence>
<protein>
    <submittedName>
        <fullName evidence="2">Uncharacterized protein</fullName>
    </submittedName>
</protein>
<dbReference type="RefSeq" id="WP_357991112.1">
    <property type="nucleotide sequence ID" value="NZ_JBEYBR010000023.1"/>
</dbReference>
<dbReference type="Proteomes" id="UP001550535">
    <property type="component" value="Unassembled WGS sequence"/>
</dbReference>
<proteinExistence type="predicted"/>